<proteinExistence type="predicted"/>
<keyword evidence="1" id="KW-0472">Membrane</keyword>
<name>A0ABR7JJQ4_9FIRM</name>
<reference evidence="2 3" key="1">
    <citation type="submission" date="2020-08" db="EMBL/GenBank/DDBJ databases">
        <authorList>
            <person name="Liu C."/>
            <person name="Sun Q."/>
        </authorList>
    </citation>
    <scope>NUCLEOTIDE SEQUENCE [LARGE SCALE GENOMIC DNA]</scope>
    <source>
        <strain evidence="2 3">NSJ-18</strain>
    </source>
</reference>
<feature type="transmembrane region" description="Helical" evidence="1">
    <location>
        <begin position="6"/>
        <end position="23"/>
    </location>
</feature>
<protein>
    <submittedName>
        <fullName evidence="2">Uncharacterized protein</fullName>
    </submittedName>
</protein>
<keyword evidence="1" id="KW-0812">Transmembrane</keyword>
<comment type="caution">
    <text evidence="2">The sequence shown here is derived from an EMBL/GenBank/DDBJ whole genome shotgun (WGS) entry which is preliminary data.</text>
</comment>
<organism evidence="2 3">
    <name type="scientific">Romboutsia faecis</name>
    <dbReference type="NCBI Taxonomy" id="2764597"/>
    <lineage>
        <taxon>Bacteria</taxon>
        <taxon>Bacillati</taxon>
        <taxon>Bacillota</taxon>
        <taxon>Clostridia</taxon>
        <taxon>Peptostreptococcales</taxon>
        <taxon>Peptostreptococcaceae</taxon>
        <taxon>Romboutsia</taxon>
    </lineage>
</organism>
<gene>
    <name evidence="2" type="ORF">H8923_00060</name>
</gene>
<evidence type="ECO:0000256" key="1">
    <source>
        <dbReference type="SAM" id="Phobius"/>
    </source>
</evidence>
<dbReference type="RefSeq" id="WP_153973036.1">
    <property type="nucleotide sequence ID" value="NZ_JACRWE010000001.1"/>
</dbReference>
<dbReference type="Proteomes" id="UP000609849">
    <property type="component" value="Unassembled WGS sequence"/>
</dbReference>
<evidence type="ECO:0000313" key="3">
    <source>
        <dbReference type="Proteomes" id="UP000609849"/>
    </source>
</evidence>
<keyword evidence="3" id="KW-1185">Reference proteome</keyword>
<evidence type="ECO:0000313" key="2">
    <source>
        <dbReference type="EMBL" id="MBC5995139.1"/>
    </source>
</evidence>
<sequence>METIFYILLFAFITVIISLWGLVKEKNKTNDLLNVLYDKAERKVIKELKVNKSLSRKQIEKELINLRASLFYSKNKLVVQDPSHFTKIIIGRLLEKEIIIKNSKGYTLK</sequence>
<accession>A0ABR7JJQ4</accession>
<keyword evidence="1" id="KW-1133">Transmembrane helix</keyword>
<dbReference type="EMBL" id="JACRWE010000001">
    <property type="protein sequence ID" value="MBC5995139.1"/>
    <property type="molecule type" value="Genomic_DNA"/>
</dbReference>